<evidence type="ECO:0000256" key="2">
    <source>
        <dbReference type="SAM" id="MobiDB-lite"/>
    </source>
</evidence>
<feature type="compositionally biased region" description="Acidic residues" evidence="2">
    <location>
        <begin position="664"/>
        <end position="684"/>
    </location>
</feature>
<dbReference type="PANTHER" id="PTHR31017:SF1">
    <property type="entry name" value="LATE SECRETORY PATHWAY PROTEIN AVL9 HOMOLOG"/>
    <property type="match status" value="1"/>
</dbReference>
<dbReference type="Gene3D" id="3.40.50.11500">
    <property type="match status" value="1"/>
</dbReference>
<comment type="caution">
    <text evidence="4">The sequence shown here is derived from an EMBL/GenBank/DDBJ whole genome shotgun (WGS) entry which is preliminary data.</text>
</comment>
<protein>
    <submittedName>
        <fullName evidence="4">Transport protein Avl9-domain-containing protein</fullName>
    </submittedName>
</protein>
<dbReference type="EMBL" id="JBBJBU010000004">
    <property type="protein sequence ID" value="KAK7205664.1"/>
    <property type="molecule type" value="Genomic_DNA"/>
</dbReference>
<dbReference type="InterPro" id="IPR043153">
    <property type="entry name" value="DENN_C"/>
</dbReference>
<comment type="similarity">
    <text evidence="1">Belongs to the AVL9 family.</text>
</comment>
<sequence length="704" mass="78923">MSDNESSTSDEGLIVGVCVVGFHHTRGPEVEYWIGENGKDMSTRWPNLPFQSLPDGSHSHEEDYSYFTLIYEPTPDEPDKEKTTYFGISCNRQIRTTELVVKAADVTRSTVQKSVVVVARKPIFGPIREKLAVVTRAYFLQANFEDRTIIKNLYDNLVQLFHSGICEADLYNGMTLRELVHRFSWKTLVLFKALILEPKILFFGSNTELLCSSQFSLVSLIPGLIEHLQDCASPAMDSYERSVQKSTSLRSSDRASLLAFMGLPLQVFGKGGMFNPYTPLQQLETLTSEDTKFYLIGSTNSLLLSQKHKFADILVNVDDNTVEILNPDLEAPLHLTTNDRRWIDGIAKAVNESWTDDGDGNSASVMFVGSEDYIRWQFEDYIMALLSSVKYDQFLQKYGNPPPPEVLLPTIEGNPVTEFNLDFVFRWKRTNNYKIFQSNTDEELFDVVEPRHSYGGGLSLEDVQRKVAQQMQNLAPAREALAKTFVTGGQKVSTAFGNFWSEIESMREKERMRKEVQKKEQKKKAAAAAAAEAEEDRKDAGSPGSGSTISSKRSQHITVSDPSYLTSWSRWAADKRRQAFGSTRSTSSSKLSYKTSSSSTTKPSETRVADAPLSRKRSQSSDPASSTEQATTPSPAALESEFEEISLSASRSKSPDSEHSSLDPPEEDDDDHDNIDDDDDDDDEHTYTPISSDDINPWKGIQQQ</sequence>
<feature type="compositionally biased region" description="Polar residues" evidence="2">
    <location>
        <begin position="545"/>
        <end position="559"/>
    </location>
</feature>
<dbReference type="InterPro" id="IPR037516">
    <property type="entry name" value="Tripartite_DENN"/>
</dbReference>
<dbReference type="Proteomes" id="UP001498771">
    <property type="component" value="Unassembled WGS sequence"/>
</dbReference>
<keyword evidence="5" id="KW-1185">Reference proteome</keyword>
<evidence type="ECO:0000256" key="1">
    <source>
        <dbReference type="ARBA" id="ARBA00038178"/>
    </source>
</evidence>
<feature type="region of interest" description="Disordered" evidence="2">
    <location>
        <begin position="577"/>
        <end position="704"/>
    </location>
</feature>
<dbReference type="PANTHER" id="PTHR31017">
    <property type="entry name" value="LATE SECRETORY PATHWAY PROTEIN AVL9-RELATED"/>
    <property type="match status" value="1"/>
</dbReference>
<feature type="compositionally biased region" description="Low complexity" evidence="2">
    <location>
        <begin position="582"/>
        <end position="603"/>
    </location>
</feature>
<evidence type="ECO:0000259" key="3">
    <source>
        <dbReference type="PROSITE" id="PS50211"/>
    </source>
</evidence>
<evidence type="ECO:0000313" key="4">
    <source>
        <dbReference type="EMBL" id="KAK7205664.1"/>
    </source>
</evidence>
<dbReference type="InterPro" id="IPR018307">
    <property type="entry name" value="ABL9/DENND6_dom"/>
</dbReference>
<feature type="domain" description="UDENN" evidence="3">
    <location>
        <begin position="15"/>
        <end position="453"/>
    </location>
</feature>
<organism evidence="4 5">
    <name type="scientific">Myxozyma melibiosi</name>
    <dbReference type="NCBI Taxonomy" id="54550"/>
    <lineage>
        <taxon>Eukaryota</taxon>
        <taxon>Fungi</taxon>
        <taxon>Dikarya</taxon>
        <taxon>Ascomycota</taxon>
        <taxon>Saccharomycotina</taxon>
        <taxon>Lipomycetes</taxon>
        <taxon>Lipomycetales</taxon>
        <taxon>Lipomycetaceae</taxon>
        <taxon>Myxozyma</taxon>
    </lineage>
</organism>
<dbReference type="PROSITE" id="PS50211">
    <property type="entry name" value="DENN"/>
    <property type="match status" value="1"/>
</dbReference>
<feature type="region of interest" description="Disordered" evidence="2">
    <location>
        <begin position="511"/>
        <end position="559"/>
    </location>
</feature>
<name>A0ABR1F743_9ASCO</name>
<feature type="compositionally biased region" description="Polar residues" evidence="2">
    <location>
        <begin position="620"/>
        <end position="634"/>
    </location>
</feature>
<dbReference type="RefSeq" id="XP_064768697.1">
    <property type="nucleotide sequence ID" value="XM_064910646.1"/>
</dbReference>
<evidence type="ECO:0000313" key="5">
    <source>
        <dbReference type="Proteomes" id="UP001498771"/>
    </source>
</evidence>
<dbReference type="Pfam" id="PF09794">
    <property type="entry name" value="Avl9"/>
    <property type="match status" value="1"/>
</dbReference>
<proteinExistence type="inferred from homology"/>
<gene>
    <name evidence="4" type="ORF">BZA70DRAFT_246985</name>
</gene>
<reference evidence="4 5" key="1">
    <citation type="submission" date="2024-03" db="EMBL/GenBank/DDBJ databases">
        <title>Genome-scale model development and genomic sequencing of the oleaginous clade Lipomyces.</title>
        <authorList>
            <consortium name="Lawrence Berkeley National Laboratory"/>
            <person name="Czajka J.J."/>
            <person name="Han Y."/>
            <person name="Kim J."/>
            <person name="Mondo S.J."/>
            <person name="Hofstad B.A."/>
            <person name="Robles A."/>
            <person name="Haridas S."/>
            <person name="Riley R."/>
            <person name="LaButti K."/>
            <person name="Pangilinan J."/>
            <person name="Andreopoulos W."/>
            <person name="Lipzen A."/>
            <person name="Yan J."/>
            <person name="Wang M."/>
            <person name="Ng V."/>
            <person name="Grigoriev I.V."/>
            <person name="Spatafora J.W."/>
            <person name="Magnuson J.K."/>
            <person name="Baker S.E."/>
            <person name="Pomraning K.R."/>
        </authorList>
    </citation>
    <scope>NUCLEOTIDE SEQUENCE [LARGE SCALE GENOMIC DNA]</scope>
    <source>
        <strain evidence="4 5">Phaff 52-87</strain>
    </source>
</reference>
<dbReference type="GeneID" id="90036158"/>
<accession>A0ABR1F743</accession>
<dbReference type="InterPro" id="IPR051731">
    <property type="entry name" value="DENND11/AVL9_GEFs"/>
</dbReference>